<evidence type="ECO:0000256" key="4">
    <source>
        <dbReference type="ARBA" id="ARBA00022927"/>
    </source>
</evidence>
<evidence type="ECO:0000256" key="2">
    <source>
        <dbReference type="ARBA" id="ARBA00017934"/>
    </source>
</evidence>
<dbReference type="InterPro" id="IPR036390">
    <property type="entry name" value="WH_DNA-bd_sf"/>
</dbReference>
<sequence length="195" mass="22423">MESIESGSQSKNWIEQFYNFPPLFTLQPNPSSRKRQFEVWTKLLQTHCSKSNQFIITRTEALFTNNEISRDLSEEFITELFSYLIDNDHGVPSKGGGSPKPKSKEEKHLSGQGVDSLIFWFIPRERWYERLYEYAKTNGLQKGGIATAFEILEDQAFTGMDERVLTILLNGMMSTRKCEVMLANDGITIDGVKFF</sequence>
<keyword evidence="4" id="KW-0653">Protein transport</keyword>
<keyword evidence="7" id="KW-1185">Reference proteome</keyword>
<proteinExistence type="inferred from homology"/>
<comment type="similarity">
    <text evidence="1">Belongs to the VPS25 family.</text>
</comment>
<evidence type="ECO:0000313" key="6">
    <source>
        <dbReference type="EMBL" id="CAL8069998.1"/>
    </source>
</evidence>
<evidence type="ECO:0000256" key="1">
    <source>
        <dbReference type="ARBA" id="ARBA00009674"/>
    </source>
</evidence>
<keyword evidence="3" id="KW-0813">Transport</keyword>
<accession>A0ABP1PKH2</accession>
<dbReference type="Gene3D" id="1.10.10.570">
    <property type="entry name" value="Winged helix' DNA-binding domain. Chain C. Domain 1"/>
    <property type="match status" value="1"/>
</dbReference>
<dbReference type="Proteomes" id="UP001642540">
    <property type="component" value="Unassembled WGS sequence"/>
</dbReference>
<evidence type="ECO:0000256" key="5">
    <source>
        <dbReference type="ARBA" id="ARBA00030094"/>
    </source>
</evidence>
<evidence type="ECO:0000313" key="7">
    <source>
        <dbReference type="Proteomes" id="UP001642540"/>
    </source>
</evidence>
<dbReference type="EMBL" id="CAXLJM020000004">
    <property type="protein sequence ID" value="CAL8069998.1"/>
    <property type="molecule type" value="Genomic_DNA"/>
</dbReference>
<name>A0ABP1PKH2_9HEXA</name>
<organism evidence="6 7">
    <name type="scientific">Orchesella dallaii</name>
    <dbReference type="NCBI Taxonomy" id="48710"/>
    <lineage>
        <taxon>Eukaryota</taxon>
        <taxon>Metazoa</taxon>
        <taxon>Ecdysozoa</taxon>
        <taxon>Arthropoda</taxon>
        <taxon>Hexapoda</taxon>
        <taxon>Collembola</taxon>
        <taxon>Entomobryomorpha</taxon>
        <taxon>Entomobryoidea</taxon>
        <taxon>Orchesellidae</taxon>
        <taxon>Orchesellinae</taxon>
        <taxon>Orchesella</taxon>
    </lineage>
</organism>
<reference evidence="6 7" key="1">
    <citation type="submission" date="2024-08" db="EMBL/GenBank/DDBJ databases">
        <authorList>
            <person name="Cucini C."/>
            <person name="Frati F."/>
        </authorList>
    </citation>
    <scope>NUCLEOTIDE SEQUENCE [LARGE SCALE GENOMIC DNA]</scope>
</reference>
<dbReference type="SUPFAM" id="SSF46785">
    <property type="entry name" value="Winged helix' DNA-binding domain"/>
    <property type="match status" value="2"/>
</dbReference>
<dbReference type="InterPro" id="IPR036388">
    <property type="entry name" value="WH-like_DNA-bd_sf"/>
</dbReference>
<comment type="caution">
    <text evidence="6">The sequence shown here is derived from an EMBL/GenBank/DDBJ whole genome shotgun (WGS) entry which is preliminary data.</text>
</comment>
<dbReference type="InterPro" id="IPR008570">
    <property type="entry name" value="ESCRT-II_cplx_Vps25-sub"/>
</dbReference>
<evidence type="ECO:0000256" key="3">
    <source>
        <dbReference type="ARBA" id="ARBA00022448"/>
    </source>
</evidence>
<dbReference type="PANTHER" id="PTHR13149:SF0">
    <property type="entry name" value="VACUOLAR PROTEIN-SORTING-ASSOCIATED PROTEIN 25"/>
    <property type="match status" value="1"/>
</dbReference>
<dbReference type="InterPro" id="IPR014041">
    <property type="entry name" value="ESCRT-II_cplx_Vps25-sub_N"/>
</dbReference>
<gene>
    <name evidence="6" type="ORF">ODALV1_LOCUS1024</name>
</gene>
<dbReference type="Pfam" id="PF05871">
    <property type="entry name" value="ESCRT-II"/>
    <property type="match status" value="1"/>
</dbReference>
<protein>
    <recommendedName>
        <fullName evidence="2">Vacuolar protein-sorting-associated protein 25</fullName>
    </recommendedName>
    <alternativeName>
        <fullName evidence="5">ESCRT-II complex subunit VPS25</fullName>
    </alternativeName>
</protein>
<dbReference type="Gene3D" id="1.10.10.10">
    <property type="entry name" value="Winged helix-like DNA-binding domain superfamily/Winged helix DNA-binding domain"/>
    <property type="match status" value="1"/>
</dbReference>
<dbReference type="PANTHER" id="PTHR13149">
    <property type="entry name" value="VACUOLAR PROTEIN SORTING-ASSOCIATED PROTEIN VPS25"/>
    <property type="match status" value="1"/>
</dbReference>